<organism evidence="3 4">
    <name type="scientific">Aeromonas veronii</name>
    <dbReference type="NCBI Taxonomy" id="654"/>
    <lineage>
        <taxon>Bacteria</taxon>
        <taxon>Pseudomonadati</taxon>
        <taxon>Pseudomonadota</taxon>
        <taxon>Gammaproteobacteria</taxon>
        <taxon>Aeromonadales</taxon>
        <taxon>Aeromonadaceae</taxon>
        <taxon>Aeromonas</taxon>
    </lineage>
</organism>
<sequence length="324" mass="37832">MFNRTRLISIIALVNSLNTETAPMVSLITTAPNKLCFTSETKGLFDALEDADDYFYSHSEISSSHPTVELFLSHMQHVHGLAQIKQQELDEETANVISRDINQALSAFHQALYSKEHQKRLDNKLRAAPRNSQSLEKYIPTLFLKYSKLLFIRLDLGYKEKVYSRLTPETAMEDRRHYLAIIKRQFPGLVGYIWKMEYGQDRRFHMHTVFIFNGARHQQDRSLGRLLGEHWEEYTNDFGTYFNCAHLREHYQARGIDGIGLVRWDDEQKQEKLLKALEYLTKHDELMLATLPSGRRTFGRMEILEASNRRGRPRTRRSGLPVLI</sequence>
<comment type="caution">
    <text evidence="3">The sequence shown here is derived from an EMBL/GenBank/DDBJ whole genome shotgun (WGS) entry which is preliminary data.</text>
</comment>
<evidence type="ECO:0000259" key="1">
    <source>
        <dbReference type="Pfam" id="PF11726"/>
    </source>
</evidence>
<accession>A0A3A9I908</accession>
<protein>
    <submittedName>
        <fullName evidence="3">Inovirus Gp2 family protein</fullName>
    </submittedName>
</protein>
<evidence type="ECO:0000313" key="4">
    <source>
        <dbReference type="Proteomes" id="UP000281725"/>
    </source>
</evidence>
<dbReference type="Pfam" id="PF11726">
    <property type="entry name" value="YagK_YfjJ_C"/>
    <property type="match status" value="1"/>
</dbReference>
<gene>
    <name evidence="3" type="ORF">D6R50_18475</name>
    <name evidence="2" type="ORF">D6R50_24640</name>
</gene>
<name>A0A3A9I908_AERVE</name>
<proteinExistence type="predicted"/>
<evidence type="ECO:0000313" key="3">
    <source>
        <dbReference type="EMBL" id="RKJ86270.1"/>
    </source>
</evidence>
<dbReference type="RefSeq" id="WP_120415905.1">
    <property type="nucleotide sequence ID" value="NZ_RAWX01000004.1"/>
</dbReference>
<dbReference type="AlphaFoldDB" id="A0A3A9I908"/>
<dbReference type="EMBL" id="RAWX01000004">
    <property type="protein sequence ID" value="RKJ86270.1"/>
    <property type="molecule type" value="Genomic_DNA"/>
</dbReference>
<dbReference type="InterPro" id="IPR057271">
    <property type="entry name" value="YagK_YfjJ_C"/>
</dbReference>
<dbReference type="EMBL" id="RAWX01000012">
    <property type="protein sequence ID" value="RKJ83486.1"/>
    <property type="molecule type" value="Genomic_DNA"/>
</dbReference>
<feature type="domain" description="YagK/YfjJ C-terminal" evidence="1">
    <location>
        <begin position="145"/>
        <end position="300"/>
    </location>
</feature>
<dbReference type="Proteomes" id="UP000281725">
    <property type="component" value="Unassembled WGS sequence"/>
</dbReference>
<reference evidence="3 4" key="1">
    <citation type="submission" date="2018-09" db="EMBL/GenBank/DDBJ databases">
        <title>Genome sequencing of Aeromonas veronii MS-17-88.</title>
        <authorList>
            <person name="Tekedar H.C."/>
            <person name="Arick M.A."/>
            <person name="Hsu C.-Y."/>
            <person name="Thrash A."/>
            <person name="Karsi A."/>
            <person name="Lawrence M.L."/>
            <person name="Abdelhamed H."/>
        </authorList>
    </citation>
    <scope>NUCLEOTIDE SEQUENCE [LARGE SCALE GENOMIC DNA]</scope>
    <source>
        <strain evidence="3 4">MS 17-88</strain>
    </source>
</reference>
<evidence type="ECO:0000313" key="2">
    <source>
        <dbReference type="EMBL" id="RKJ83486.1"/>
    </source>
</evidence>